<dbReference type="InterPro" id="IPR035908">
    <property type="entry name" value="F0_ATP_A_sf"/>
</dbReference>
<evidence type="ECO:0000256" key="8">
    <source>
        <dbReference type="ARBA" id="ARBA00022989"/>
    </source>
</evidence>
<evidence type="ECO:0000256" key="4">
    <source>
        <dbReference type="ARBA" id="ARBA00022475"/>
    </source>
</evidence>
<dbReference type="PROSITE" id="PS00449">
    <property type="entry name" value="ATPASE_A"/>
    <property type="match status" value="1"/>
</dbReference>
<dbReference type="GO" id="GO:0045259">
    <property type="term" value="C:proton-transporting ATP synthase complex"/>
    <property type="evidence" value="ECO:0007669"/>
    <property type="project" value="UniProtKB-KW"/>
</dbReference>
<name>A0A550J9A1_9BACT</name>
<feature type="transmembrane region" description="Helical" evidence="12">
    <location>
        <begin position="78"/>
        <end position="101"/>
    </location>
</feature>
<dbReference type="CDD" id="cd00310">
    <property type="entry name" value="ATP-synt_Fo_a_6"/>
    <property type="match status" value="1"/>
</dbReference>
<comment type="similarity">
    <text evidence="2 12 13">Belongs to the ATPase A chain family.</text>
</comment>
<evidence type="ECO:0000256" key="11">
    <source>
        <dbReference type="ARBA" id="ARBA00023310"/>
    </source>
</evidence>
<evidence type="ECO:0000256" key="1">
    <source>
        <dbReference type="ARBA" id="ARBA00004141"/>
    </source>
</evidence>
<dbReference type="Gene3D" id="1.20.120.220">
    <property type="entry name" value="ATP synthase, F0 complex, subunit A"/>
    <property type="match status" value="1"/>
</dbReference>
<organism evidence="14 15">
    <name type="scientific">Trichloromonas acetexigens</name>
    <dbReference type="NCBI Taxonomy" id="38815"/>
    <lineage>
        <taxon>Bacteria</taxon>
        <taxon>Pseudomonadati</taxon>
        <taxon>Thermodesulfobacteriota</taxon>
        <taxon>Desulfuromonadia</taxon>
        <taxon>Desulfuromonadales</taxon>
        <taxon>Trichloromonadaceae</taxon>
        <taxon>Trichloromonas</taxon>
    </lineage>
</organism>
<dbReference type="GO" id="GO:0005886">
    <property type="term" value="C:plasma membrane"/>
    <property type="evidence" value="ECO:0007669"/>
    <property type="project" value="UniProtKB-SubCell"/>
</dbReference>
<evidence type="ECO:0000256" key="6">
    <source>
        <dbReference type="ARBA" id="ARBA00022692"/>
    </source>
</evidence>
<evidence type="ECO:0000313" key="15">
    <source>
        <dbReference type="Proteomes" id="UP000317155"/>
    </source>
</evidence>
<keyword evidence="4 12" id="KW-1003">Cell membrane</keyword>
<dbReference type="InterPro" id="IPR023011">
    <property type="entry name" value="ATP_synth_F0_asu_AS"/>
</dbReference>
<dbReference type="InterPro" id="IPR017692">
    <property type="entry name" value="Alt_ATP_synth_F0_Asu"/>
</dbReference>
<evidence type="ECO:0000256" key="2">
    <source>
        <dbReference type="ARBA" id="ARBA00006810"/>
    </source>
</evidence>
<dbReference type="NCBIfam" id="TIGR01131">
    <property type="entry name" value="ATP_synt_6_or_A"/>
    <property type="match status" value="1"/>
</dbReference>
<protein>
    <recommendedName>
        <fullName evidence="12 13">ATP synthase subunit a</fullName>
    </recommendedName>
    <alternativeName>
        <fullName evidence="12">ATP synthase F0 sector subunit a</fullName>
    </alternativeName>
    <alternativeName>
        <fullName evidence="12">F-ATPase subunit 6</fullName>
    </alternativeName>
</protein>
<keyword evidence="11 12" id="KW-0066">ATP synthesis</keyword>
<evidence type="ECO:0000313" key="14">
    <source>
        <dbReference type="EMBL" id="TRO79808.1"/>
    </source>
</evidence>
<dbReference type="GO" id="GO:0046933">
    <property type="term" value="F:proton-transporting ATP synthase activity, rotational mechanism"/>
    <property type="evidence" value="ECO:0007669"/>
    <property type="project" value="UniProtKB-UniRule"/>
</dbReference>
<dbReference type="SUPFAM" id="SSF81336">
    <property type="entry name" value="F1F0 ATP synthase subunit A"/>
    <property type="match status" value="1"/>
</dbReference>
<gene>
    <name evidence="12" type="primary">atpB</name>
    <name evidence="14" type="ORF">FL622_12710</name>
</gene>
<evidence type="ECO:0000256" key="7">
    <source>
        <dbReference type="ARBA" id="ARBA00022781"/>
    </source>
</evidence>
<dbReference type="Proteomes" id="UP000317155">
    <property type="component" value="Unassembled WGS sequence"/>
</dbReference>
<evidence type="ECO:0000256" key="13">
    <source>
        <dbReference type="RuleBase" id="RU000483"/>
    </source>
</evidence>
<reference evidence="14 15" key="1">
    <citation type="submission" date="2019-07" db="EMBL/GenBank/DDBJ databases">
        <title>Insights of Desulfuromonas acetexigens electromicrobiology.</title>
        <authorList>
            <person name="Katuri K."/>
            <person name="Sapireddy V."/>
            <person name="Shaw D.R."/>
            <person name="Saikaly P."/>
        </authorList>
    </citation>
    <scope>NUCLEOTIDE SEQUENCE [LARGE SCALE GENOMIC DNA]</scope>
    <source>
        <strain evidence="14 15">2873</strain>
    </source>
</reference>
<keyword evidence="8 12" id="KW-1133">Transmembrane helix</keyword>
<evidence type="ECO:0000256" key="5">
    <source>
        <dbReference type="ARBA" id="ARBA00022547"/>
    </source>
</evidence>
<dbReference type="RefSeq" id="WP_092058889.1">
    <property type="nucleotide sequence ID" value="NZ_FOJJ01000041.1"/>
</dbReference>
<feature type="transmembrane region" description="Helical" evidence="12">
    <location>
        <begin position="20"/>
        <end position="41"/>
    </location>
</feature>
<dbReference type="PANTHER" id="PTHR42823:SF3">
    <property type="entry name" value="ATP SYNTHASE SUBUNIT A, CHLOROPLASTIC"/>
    <property type="match status" value="1"/>
</dbReference>
<evidence type="ECO:0000256" key="12">
    <source>
        <dbReference type="HAMAP-Rule" id="MF_01393"/>
    </source>
</evidence>
<feature type="transmembrane region" description="Helical" evidence="12">
    <location>
        <begin position="193"/>
        <end position="218"/>
    </location>
</feature>
<evidence type="ECO:0000256" key="9">
    <source>
        <dbReference type="ARBA" id="ARBA00023065"/>
    </source>
</evidence>
<evidence type="ECO:0000256" key="10">
    <source>
        <dbReference type="ARBA" id="ARBA00023136"/>
    </source>
</evidence>
<accession>A0A550J9A1</accession>
<dbReference type="NCBIfam" id="NF004481">
    <property type="entry name" value="PRK05815.2-3"/>
    <property type="match status" value="1"/>
</dbReference>
<dbReference type="Pfam" id="PF00119">
    <property type="entry name" value="ATP-synt_A"/>
    <property type="match status" value="1"/>
</dbReference>
<keyword evidence="15" id="KW-1185">Reference proteome</keyword>
<keyword evidence="9 12" id="KW-0406">Ion transport</keyword>
<dbReference type="InterPro" id="IPR000568">
    <property type="entry name" value="ATP_synth_F0_asu"/>
</dbReference>
<dbReference type="InterPro" id="IPR045082">
    <property type="entry name" value="ATP_syn_F0_a_bact/chloroplast"/>
</dbReference>
<comment type="caution">
    <text evidence="14">The sequence shown here is derived from an EMBL/GenBank/DDBJ whole genome shotgun (WGS) entry which is preliminary data.</text>
</comment>
<comment type="subcellular location">
    <subcellularLocation>
        <location evidence="12 13">Cell membrane</location>
        <topology evidence="12 13">Multi-pass membrane protein</topology>
    </subcellularLocation>
    <subcellularLocation>
        <location evidence="1">Membrane</location>
        <topology evidence="1">Multi-pass membrane protein</topology>
    </subcellularLocation>
</comment>
<evidence type="ECO:0000256" key="3">
    <source>
        <dbReference type="ARBA" id="ARBA00022448"/>
    </source>
</evidence>
<keyword evidence="5 12" id="KW-0138">CF(0)</keyword>
<proteinExistence type="inferred from homology"/>
<dbReference type="NCBIfam" id="TIGR03306">
    <property type="entry name" value="altF1_A"/>
    <property type="match status" value="1"/>
</dbReference>
<dbReference type="PANTHER" id="PTHR42823">
    <property type="entry name" value="ATP SYNTHASE SUBUNIT A, CHLOROPLASTIC"/>
    <property type="match status" value="1"/>
</dbReference>
<dbReference type="AlphaFoldDB" id="A0A550J9A1"/>
<comment type="function">
    <text evidence="12 13">Key component of the proton channel; it plays a direct role in the translocation of protons across the membrane.</text>
</comment>
<keyword evidence="7 12" id="KW-0375">Hydrogen ion transport</keyword>
<feature type="transmembrane region" description="Helical" evidence="12">
    <location>
        <begin position="107"/>
        <end position="127"/>
    </location>
</feature>
<dbReference type="OrthoDB" id="9789241at2"/>
<feature type="transmembrane region" description="Helical" evidence="12">
    <location>
        <begin position="165"/>
        <end position="187"/>
    </location>
</feature>
<dbReference type="PRINTS" id="PR00123">
    <property type="entry name" value="ATPASEA"/>
</dbReference>
<keyword evidence="10 12" id="KW-0472">Membrane</keyword>
<keyword evidence="6 12" id="KW-0812">Transmembrane</keyword>
<dbReference type="GO" id="GO:0042777">
    <property type="term" value="P:proton motive force-driven plasma membrane ATP synthesis"/>
    <property type="evidence" value="ECO:0007669"/>
    <property type="project" value="TreeGrafter"/>
</dbReference>
<sequence>MQISPDHILLWQGPGFALNATLAFTWLNMLLLATGAAVITGRLTTSGNLSKGQNLLETLVTGVCKELEALGLTPAKEFLPFIGTLFLFVLTANLLSVVPGYQAPTGSLSTTTALALCVLVAVPWWGIKRQGVRNYLRLYLEPTPLMLPFNLFGELARTLALAVRLFGNIMSGTMIAAILLTVAPLIFPVIMNLLGLIIGVIQAYIFAILAAVYIAAAVQTREGEESE</sequence>
<dbReference type="HAMAP" id="MF_01393">
    <property type="entry name" value="ATP_synth_a_bact"/>
    <property type="match status" value="1"/>
</dbReference>
<keyword evidence="3 12" id="KW-0813">Transport</keyword>
<dbReference type="EMBL" id="VJVV01000009">
    <property type="protein sequence ID" value="TRO79808.1"/>
    <property type="molecule type" value="Genomic_DNA"/>
</dbReference>